<dbReference type="GO" id="GO:0016787">
    <property type="term" value="F:hydrolase activity"/>
    <property type="evidence" value="ECO:0007669"/>
    <property type="project" value="UniProtKB-KW"/>
</dbReference>
<dbReference type="Gene3D" id="3.10.450.30">
    <property type="entry name" value="Microbial ribonucleases"/>
    <property type="match status" value="1"/>
</dbReference>
<sequence>MHFFNAFLPIALLATPIFASPVDIDARAGILEARAGDLEARAGPTVTCRATDKTNAKKTSTKSFTVEVDVAKDLVKSLGVNHKDSTGYPHAYTNKDKLTWNEAACKKTNIDLLEYPVFWKGAKPLDQKKSIKNQAHSPIRVVYANSGGSAVYCGIMTHTDLKKDQDWGKQESWIGSSGFVECE</sequence>
<keyword evidence="2" id="KW-0378">Hydrolase</keyword>
<dbReference type="Proteomes" id="UP001149165">
    <property type="component" value="Unassembled WGS sequence"/>
</dbReference>
<feature type="chain" id="PRO_5040902346" evidence="3">
    <location>
        <begin position="20"/>
        <end position="183"/>
    </location>
</feature>
<accession>A0A9W9EU08</accession>
<dbReference type="GO" id="GO:0004521">
    <property type="term" value="F:RNA endonuclease activity"/>
    <property type="evidence" value="ECO:0007669"/>
    <property type="project" value="InterPro"/>
</dbReference>
<name>A0A9W9EU08_9EURO</name>
<dbReference type="OrthoDB" id="4388065at2759"/>
<gene>
    <name evidence="4" type="ORF">N7456_011537</name>
</gene>
<dbReference type="SUPFAM" id="SSF53933">
    <property type="entry name" value="Microbial ribonucleases"/>
    <property type="match status" value="1"/>
</dbReference>
<evidence type="ECO:0000256" key="2">
    <source>
        <dbReference type="ARBA" id="ARBA00022801"/>
    </source>
</evidence>
<dbReference type="EMBL" id="JAPQKH010000007">
    <property type="protein sequence ID" value="KAJ5087921.1"/>
    <property type="molecule type" value="Genomic_DNA"/>
</dbReference>
<dbReference type="InterPro" id="IPR016191">
    <property type="entry name" value="Ribonuclease/ribotoxin"/>
</dbReference>
<keyword evidence="5" id="KW-1185">Reference proteome</keyword>
<keyword evidence="1" id="KW-0540">Nuclease</keyword>
<evidence type="ECO:0000313" key="5">
    <source>
        <dbReference type="Proteomes" id="UP001149165"/>
    </source>
</evidence>
<dbReference type="Pfam" id="PF00545">
    <property type="entry name" value="Ribonuclease"/>
    <property type="match status" value="1"/>
</dbReference>
<reference evidence="4" key="2">
    <citation type="journal article" date="2023" name="IMA Fungus">
        <title>Comparative genomic study of the Penicillium genus elucidates a diverse pangenome and 15 lateral gene transfer events.</title>
        <authorList>
            <person name="Petersen C."/>
            <person name="Sorensen T."/>
            <person name="Nielsen M.R."/>
            <person name="Sondergaard T.E."/>
            <person name="Sorensen J.L."/>
            <person name="Fitzpatrick D.A."/>
            <person name="Frisvad J.C."/>
            <person name="Nielsen K.L."/>
        </authorList>
    </citation>
    <scope>NUCLEOTIDE SEQUENCE</scope>
    <source>
        <strain evidence="4">IBT 30069</strain>
    </source>
</reference>
<protein>
    <submittedName>
        <fullName evidence="4">Uncharacterized protein</fullName>
    </submittedName>
</protein>
<keyword evidence="3" id="KW-0732">Signal</keyword>
<dbReference type="AlphaFoldDB" id="A0A9W9EU08"/>
<dbReference type="InterPro" id="IPR000026">
    <property type="entry name" value="N1-like"/>
</dbReference>
<evidence type="ECO:0000256" key="3">
    <source>
        <dbReference type="SAM" id="SignalP"/>
    </source>
</evidence>
<reference evidence="4" key="1">
    <citation type="submission" date="2022-11" db="EMBL/GenBank/DDBJ databases">
        <authorList>
            <person name="Petersen C."/>
        </authorList>
    </citation>
    <scope>NUCLEOTIDE SEQUENCE</scope>
    <source>
        <strain evidence="4">IBT 30069</strain>
    </source>
</reference>
<dbReference type="GO" id="GO:0003723">
    <property type="term" value="F:RNA binding"/>
    <property type="evidence" value="ECO:0007669"/>
    <property type="project" value="InterPro"/>
</dbReference>
<comment type="caution">
    <text evidence="4">The sequence shown here is derived from an EMBL/GenBank/DDBJ whole genome shotgun (WGS) entry which is preliminary data.</text>
</comment>
<evidence type="ECO:0000256" key="1">
    <source>
        <dbReference type="ARBA" id="ARBA00022722"/>
    </source>
</evidence>
<proteinExistence type="predicted"/>
<feature type="signal peptide" evidence="3">
    <location>
        <begin position="1"/>
        <end position="19"/>
    </location>
</feature>
<evidence type="ECO:0000313" key="4">
    <source>
        <dbReference type="EMBL" id="KAJ5087921.1"/>
    </source>
</evidence>
<organism evidence="4 5">
    <name type="scientific">Penicillium angulare</name>
    <dbReference type="NCBI Taxonomy" id="116970"/>
    <lineage>
        <taxon>Eukaryota</taxon>
        <taxon>Fungi</taxon>
        <taxon>Dikarya</taxon>
        <taxon>Ascomycota</taxon>
        <taxon>Pezizomycotina</taxon>
        <taxon>Eurotiomycetes</taxon>
        <taxon>Eurotiomycetidae</taxon>
        <taxon>Eurotiales</taxon>
        <taxon>Aspergillaceae</taxon>
        <taxon>Penicillium</taxon>
    </lineage>
</organism>